<dbReference type="EMBL" id="QVTD01000012">
    <property type="protein sequence ID" value="RFU61860.1"/>
    <property type="molecule type" value="Genomic_DNA"/>
</dbReference>
<evidence type="ECO:0000259" key="3">
    <source>
        <dbReference type="Pfam" id="PF17479"/>
    </source>
</evidence>
<dbReference type="RefSeq" id="WP_117323767.1">
    <property type="nucleotide sequence ID" value="NZ_QVTD01000012.1"/>
</dbReference>
<dbReference type="AlphaFoldDB" id="A0A372L8R6"/>
<feature type="compositionally biased region" description="Basic and acidic residues" evidence="1">
    <location>
        <begin position="21"/>
        <end position="50"/>
    </location>
</feature>
<protein>
    <submittedName>
        <fullName evidence="4">DUF3048 domain-containing protein</fullName>
    </submittedName>
</protein>
<feature type="region of interest" description="Disordered" evidence="1">
    <location>
        <begin position="21"/>
        <end position="56"/>
    </location>
</feature>
<dbReference type="OrthoDB" id="9779102at2"/>
<dbReference type="Gene3D" id="3.50.90.10">
    <property type="entry name" value="YerB-like"/>
    <property type="match status" value="1"/>
</dbReference>
<gene>
    <name evidence="4" type="ORF">D0466_17015</name>
</gene>
<reference evidence="4 5" key="1">
    <citation type="submission" date="2018-08" db="EMBL/GenBank/DDBJ databases">
        <title>Bacillus chawlae sp. nov., Bacillus glennii sp. nov., and Bacillus saganii sp. nov. Isolated from the Vehicle Assembly Building at Kennedy Space Center where the Viking Spacecraft were Assembled.</title>
        <authorList>
            <person name="Seuylemezian A."/>
            <person name="Vaishampayan P."/>
        </authorList>
    </citation>
    <scope>NUCLEOTIDE SEQUENCE [LARGE SCALE GENOMIC DNA]</scope>
    <source>
        <strain evidence="4 5">V44-8</strain>
    </source>
</reference>
<evidence type="ECO:0000256" key="1">
    <source>
        <dbReference type="SAM" id="MobiDB-lite"/>
    </source>
</evidence>
<dbReference type="Pfam" id="PF17479">
    <property type="entry name" value="DUF3048_C"/>
    <property type="match status" value="1"/>
</dbReference>
<comment type="caution">
    <text evidence="4">The sequence shown here is derived from an EMBL/GenBank/DDBJ whole genome shotgun (WGS) entry which is preliminary data.</text>
</comment>
<dbReference type="PROSITE" id="PS51257">
    <property type="entry name" value="PROKAR_LIPOPROTEIN"/>
    <property type="match status" value="1"/>
</dbReference>
<evidence type="ECO:0000313" key="5">
    <source>
        <dbReference type="Proteomes" id="UP000262939"/>
    </source>
</evidence>
<feature type="domain" description="DUF3048" evidence="2">
    <location>
        <begin position="55"/>
        <end position="194"/>
    </location>
</feature>
<dbReference type="InterPro" id="IPR023158">
    <property type="entry name" value="YerB-like_sf"/>
</dbReference>
<dbReference type="Proteomes" id="UP000262939">
    <property type="component" value="Unassembled WGS sequence"/>
</dbReference>
<dbReference type="SUPFAM" id="SSF159774">
    <property type="entry name" value="YerB-like"/>
    <property type="match status" value="1"/>
</dbReference>
<sequence>MKFKAITYILAASLLIAGCSGKEETKPKPKSGEPAETAKKEKTEAEKEFSDTYPLTGIGTNETKGRSVAVMVNNHPNARPQSGLSKADVVYEMLTESEVTRFLAVFQSEKPEKVGPVRSARDYYIELAKGLGALYIAHGYSPEAKTLLSQGYVDNLNGIAYDGTLFKRETFRRAPHNSYISFENIEKGAAQKSYDLDSPPEPMMFLTKDGIEGLQGNPASTARIKYGSEMFNVQYEYDEALGKYKRFSNGEQTVEYGGETPILLDNLFIIEAPHHMIDNGRRDIDITTGGIGYLLQKGKINEVEWQNKNGRIIPMKSGVEIGLVPGKTWVNIVPGQPGISQSVTIESK</sequence>
<dbReference type="InterPro" id="IPR035328">
    <property type="entry name" value="DUF3048_C"/>
</dbReference>
<feature type="domain" description="DUF3048" evidence="3">
    <location>
        <begin position="224"/>
        <end position="330"/>
    </location>
</feature>
<keyword evidence="5" id="KW-1185">Reference proteome</keyword>
<name>A0A372L8R6_9BACI</name>
<dbReference type="Pfam" id="PF11258">
    <property type="entry name" value="DUF3048"/>
    <property type="match status" value="1"/>
</dbReference>
<evidence type="ECO:0000259" key="2">
    <source>
        <dbReference type="Pfam" id="PF11258"/>
    </source>
</evidence>
<organism evidence="4 5">
    <name type="scientific">Peribacillus glennii</name>
    <dbReference type="NCBI Taxonomy" id="2303991"/>
    <lineage>
        <taxon>Bacteria</taxon>
        <taxon>Bacillati</taxon>
        <taxon>Bacillota</taxon>
        <taxon>Bacilli</taxon>
        <taxon>Bacillales</taxon>
        <taxon>Bacillaceae</taxon>
        <taxon>Peribacillus</taxon>
    </lineage>
</organism>
<dbReference type="InterPro" id="IPR021416">
    <property type="entry name" value="DUF3048_N"/>
</dbReference>
<accession>A0A372L8R6</accession>
<evidence type="ECO:0000313" key="4">
    <source>
        <dbReference type="EMBL" id="RFU61860.1"/>
    </source>
</evidence>
<proteinExistence type="predicted"/>